<sequence length="396" mass="41554">MTIATAWSTEPDPRLAFETAYLQLRAKLSGDASLLLAFHTERYPAAELLAAVRALPPGVRVHATSSCAAVMTEEGFHGVDGRALGLWGLRDPEGAFGVGIASLQPDPSRAAVQALEQALAEAGRPGEAPHMVWISAAPGSEEAVLAGIREVLGNSVPVLGGTAGDNEGTGRWSVLTRQTANDDAIAISVLYSSHRMSSSFQSGYSPTEKRGHITAATGRVLHQIDGRPAAEVYNEWTGGLISSMLGGGNLVTMTSFAPLGRVAGTVERIAYYQLSHLDAVTEDGGLSLFTEVHAGEDIWLMTGSRESLVSRAARVTSAALELDSVERSDVLGALVVYCAGCLRTVMDDMPRVVSGLNASLGGKPFLGGFTYGEQGCVVGRESVHGNLMVSSIVFSR</sequence>
<dbReference type="RefSeq" id="WP_062088124.1">
    <property type="nucleotide sequence ID" value="NZ_FCOK02000029.1"/>
</dbReference>
<dbReference type="PANTHER" id="PTHR40252">
    <property type="entry name" value="BLR0328 PROTEIN"/>
    <property type="match status" value="1"/>
</dbReference>
<dbReference type="SMART" id="SM01204">
    <property type="entry name" value="FIST_C"/>
    <property type="match status" value="1"/>
</dbReference>
<dbReference type="PANTHER" id="PTHR40252:SF2">
    <property type="entry name" value="BLR0328 PROTEIN"/>
    <property type="match status" value="1"/>
</dbReference>
<dbReference type="Pfam" id="PF10442">
    <property type="entry name" value="FIST_C"/>
    <property type="match status" value="1"/>
</dbReference>
<dbReference type="Proteomes" id="UP000054683">
    <property type="component" value="Unassembled WGS sequence"/>
</dbReference>
<dbReference type="AlphaFoldDB" id="A0A158HDK0"/>
<dbReference type="Pfam" id="PF08495">
    <property type="entry name" value="FIST"/>
    <property type="match status" value="1"/>
</dbReference>
<protein>
    <submittedName>
        <fullName evidence="3">FIST N domain protein</fullName>
    </submittedName>
</protein>
<reference evidence="3 4" key="1">
    <citation type="submission" date="2016-01" db="EMBL/GenBank/DDBJ databases">
        <authorList>
            <person name="Oliw E.H."/>
        </authorList>
    </citation>
    <scope>NUCLEOTIDE SEQUENCE [LARGE SCALE GENOMIC DNA]</scope>
    <source>
        <strain evidence="3">LMG 27134</strain>
    </source>
</reference>
<gene>
    <name evidence="3" type="ORF">AWB69_04248</name>
</gene>
<dbReference type="EMBL" id="FCOK02000029">
    <property type="protein sequence ID" value="SAL42083.1"/>
    <property type="molecule type" value="Genomic_DNA"/>
</dbReference>
<evidence type="ECO:0000313" key="3">
    <source>
        <dbReference type="EMBL" id="SAL42083.1"/>
    </source>
</evidence>
<name>A0A158HDK0_9BURK</name>
<evidence type="ECO:0000313" key="4">
    <source>
        <dbReference type="Proteomes" id="UP000054683"/>
    </source>
</evidence>
<dbReference type="SMART" id="SM00897">
    <property type="entry name" value="FIST"/>
    <property type="match status" value="1"/>
</dbReference>
<accession>A0A158HDK0</accession>
<evidence type="ECO:0000259" key="1">
    <source>
        <dbReference type="SMART" id="SM00897"/>
    </source>
</evidence>
<dbReference type="InterPro" id="IPR019494">
    <property type="entry name" value="FIST_C"/>
</dbReference>
<evidence type="ECO:0000259" key="2">
    <source>
        <dbReference type="SMART" id="SM01204"/>
    </source>
</evidence>
<dbReference type="InterPro" id="IPR013702">
    <property type="entry name" value="FIST_domain_N"/>
</dbReference>
<organism evidence="3 4">
    <name type="scientific">Caballeronia udeis</name>
    <dbReference type="NCBI Taxonomy" id="1232866"/>
    <lineage>
        <taxon>Bacteria</taxon>
        <taxon>Pseudomonadati</taxon>
        <taxon>Pseudomonadota</taxon>
        <taxon>Betaproteobacteria</taxon>
        <taxon>Burkholderiales</taxon>
        <taxon>Burkholderiaceae</taxon>
        <taxon>Caballeronia</taxon>
    </lineage>
</organism>
<proteinExistence type="predicted"/>
<feature type="domain" description="FIST C-domain" evidence="2">
    <location>
        <begin position="229"/>
        <end position="377"/>
    </location>
</feature>
<feature type="domain" description="FIST" evidence="1">
    <location>
        <begin position="31"/>
        <end position="228"/>
    </location>
</feature>